<dbReference type="InterPro" id="IPR032675">
    <property type="entry name" value="LRR_dom_sf"/>
</dbReference>
<dbReference type="SUPFAM" id="SSF52058">
    <property type="entry name" value="L domain-like"/>
    <property type="match status" value="1"/>
</dbReference>
<dbReference type="InterPro" id="IPR036388">
    <property type="entry name" value="WH-like_DNA-bd_sf"/>
</dbReference>
<dbReference type="InterPro" id="IPR002182">
    <property type="entry name" value="NB-ARC"/>
</dbReference>
<dbReference type="Pfam" id="PF00931">
    <property type="entry name" value="NB-ARC"/>
    <property type="match status" value="1"/>
</dbReference>
<evidence type="ECO:0000313" key="12">
    <source>
        <dbReference type="Proteomes" id="UP001396334"/>
    </source>
</evidence>
<protein>
    <recommendedName>
        <fullName evidence="13">AAA+ ATPase domain-containing protein</fullName>
    </recommendedName>
</protein>
<dbReference type="InterPro" id="IPR042197">
    <property type="entry name" value="Apaf_helical"/>
</dbReference>
<comment type="similarity">
    <text evidence="1">Belongs to the disease resistance NB-LRR family.</text>
</comment>
<feature type="coiled-coil region" evidence="7">
    <location>
        <begin position="62"/>
        <end position="121"/>
    </location>
</feature>
<evidence type="ECO:0000256" key="3">
    <source>
        <dbReference type="ARBA" id="ARBA00022737"/>
    </source>
</evidence>
<keyword evidence="3" id="KW-0677">Repeat</keyword>
<evidence type="ECO:0000256" key="1">
    <source>
        <dbReference type="ARBA" id="ARBA00008894"/>
    </source>
</evidence>
<keyword evidence="2" id="KW-0433">Leucine-rich repeat</keyword>
<feature type="domain" description="Disease resistance protein At4g27190-like leucine-rich repeats" evidence="9">
    <location>
        <begin position="768"/>
        <end position="914"/>
    </location>
</feature>
<dbReference type="PRINTS" id="PR00364">
    <property type="entry name" value="DISEASERSIST"/>
</dbReference>
<keyword evidence="4" id="KW-0547">Nucleotide-binding</keyword>
<dbReference type="Pfam" id="PF23247">
    <property type="entry name" value="LRR_RPS2"/>
    <property type="match status" value="2"/>
</dbReference>
<keyword evidence="6" id="KW-0067">ATP-binding</keyword>
<evidence type="ECO:0000259" key="10">
    <source>
        <dbReference type="Pfam" id="PF23598"/>
    </source>
</evidence>
<dbReference type="EMBL" id="JBBPBN010000017">
    <property type="protein sequence ID" value="KAK9020137.1"/>
    <property type="molecule type" value="Genomic_DNA"/>
</dbReference>
<dbReference type="Gene3D" id="1.10.10.10">
    <property type="entry name" value="Winged helix-like DNA-binding domain superfamily/Winged helix DNA-binding domain"/>
    <property type="match status" value="1"/>
</dbReference>
<evidence type="ECO:0000259" key="8">
    <source>
        <dbReference type="Pfam" id="PF00931"/>
    </source>
</evidence>
<evidence type="ECO:0008006" key="13">
    <source>
        <dbReference type="Google" id="ProtNLM"/>
    </source>
</evidence>
<evidence type="ECO:0000259" key="9">
    <source>
        <dbReference type="Pfam" id="PF23247"/>
    </source>
</evidence>
<dbReference type="InterPro" id="IPR050905">
    <property type="entry name" value="Plant_NBS-LRR"/>
</dbReference>
<reference evidence="11 12" key="1">
    <citation type="journal article" date="2024" name="G3 (Bethesda)">
        <title>Genome assembly of Hibiscus sabdariffa L. provides insights into metabolisms of medicinal natural products.</title>
        <authorList>
            <person name="Kim T."/>
        </authorList>
    </citation>
    <scope>NUCLEOTIDE SEQUENCE [LARGE SCALE GENOMIC DNA]</scope>
    <source>
        <strain evidence="11">TK-2024</strain>
        <tissue evidence="11">Old leaves</tissue>
    </source>
</reference>
<dbReference type="SUPFAM" id="SSF52540">
    <property type="entry name" value="P-loop containing nucleoside triphosphate hydrolases"/>
    <property type="match status" value="1"/>
</dbReference>
<proteinExistence type="inferred from homology"/>
<dbReference type="InterPro" id="IPR055414">
    <property type="entry name" value="LRR_R13L4/SHOC2-like"/>
</dbReference>
<evidence type="ECO:0000256" key="7">
    <source>
        <dbReference type="SAM" id="Coils"/>
    </source>
</evidence>
<feature type="domain" description="NB-ARC" evidence="8">
    <location>
        <begin position="187"/>
        <end position="353"/>
    </location>
</feature>
<evidence type="ECO:0000256" key="5">
    <source>
        <dbReference type="ARBA" id="ARBA00022821"/>
    </source>
</evidence>
<dbReference type="InterPro" id="IPR057135">
    <property type="entry name" value="At4g27190-like_LRR"/>
</dbReference>
<evidence type="ECO:0000256" key="2">
    <source>
        <dbReference type="ARBA" id="ARBA00022614"/>
    </source>
</evidence>
<evidence type="ECO:0000256" key="4">
    <source>
        <dbReference type="ARBA" id="ARBA00022741"/>
    </source>
</evidence>
<dbReference type="Gene3D" id="3.80.10.10">
    <property type="entry name" value="Ribonuclease Inhibitor"/>
    <property type="match status" value="2"/>
</dbReference>
<dbReference type="Gene3D" id="3.40.50.300">
    <property type="entry name" value="P-loop containing nucleotide triphosphate hydrolases"/>
    <property type="match status" value="1"/>
</dbReference>
<evidence type="ECO:0000313" key="11">
    <source>
        <dbReference type="EMBL" id="KAK9020137.1"/>
    </source>
</evidence>
<feature type="domain" description="Disease resistance R13L4/SHOC-2-like LRR" evidence="10">
    <location>
        <begin position="586"/>
        <end position="728"/>
    </location>
</feature>
<organism evidence="11 12">
    <name type="scientific">Hibiscus sabdariffa</name>
    <name type="common">roselle</name>
    <dbReference type="NCBI Taxonomy" id="183260"/>
    <lineage>
        <taxon>Eukaryota</taxon>
        <taxon>Viridiplantae</taxon>
        <taxon>Streptophyta</taxon>
        <taxon>Embryophyta</taxon>
        <taxon>Tracheophyta</taxon>
        <taxon>Spermatophyta</taxon>
        <taxon>Magnoliopsida</taxon>
        <taxon>eudicotyledons</taxon>
        <taxon>Gunneridae</taxon>
        <taxon>Pentapetalae</taxon>
        <taxon>rosids</taxon>
        <taxon>malvids</taxon>
        <taxon>Malvales</taxon>
        <taxon>Malvaceae</taxon>
        <taxon>Malvoideae</taxon>
        <taxon>Hibiscus</taxon>
    </lineage>
</organism>
<dbReference type="InterPro" id="IPR027417">
    <property type="entry name" value="P-loop_NTPase"/>
</dbReference>
<dbReference type="PANTHER" id="PTHR33463:SF117">
    <property type="entry name" value="CC-NBS-LRR RESISTANCE PROTEIN"/>
    <property type="match status" value="1"/>
</dbReference>
<name>A0ABR2S5C6_9ROSI</name>
<sequence>MEIGGVKVKGTNNSTSALLMNDRQERKMAEFAASAAANTVGNLATEYTSPYLSYFFRYGKIAEDFKNQRNELRLKEDRVKNEVDVAERQAEIIDKDVENWLERVEKELRETQILEDEMDRIKCSKWCPNWGWRYSLSKNLAKKTLIISKLVETCNFPSVGRRAPLQGIEFITSKDFRDSESSKSALKEIMEAVNAKHVNMIGLHGMPGVGKTTLAKEVWKLALEQKLFDKVVMFTMSQNPNITKIQDKVADRFGLKFKTTSEEGKAEELLLCMKVCMNMKDKQKILIIVDDLWKEYKLETIGIPVGVEHEGCKILLTTRDKKVCTVMNCQKQIQLRSLSEKEGWGLFKANAGLKDDYFSLIDVAKEVADECKGLPLAIVTVAKALRGESLDGWRAANQRLKDSRHLDNEQVFGEVYKLLKLSYDYLNKNNSQTRENDIQSCFLLCSLFPEDFEIPMEMLIMCGIGAGLFSNAYSIEDKRREILVALTNLQSSGLLLETDDGGRTVRMHDVVRDFAHWLTSMGENRFMVKDKLKEWPNVVESLGSYTAMALRDCGCLNHFPKTVEFPKLKTLFLNGEGSGLVLSTDFEEMKGLQVLFVSDIDFSLEGLQSLTNLRTLCLGNCKLKNISSSLRNMRRLEILALFDTDIDEITEELAELSTLKSLYIRYDEDEEKRIISFPPNLLSRLTSLQELHVMNKNNVNLVELNSLSRLTALSLSLSTDQCCQENLVFPKLQRYNIVVNGNLSSERPTFRTILKIKNLSSSLSAFKNLFCNVEKLSMENVRGKKNISFNMPFLRELRMEDCPKLGCFIVQSQQIEKLYLDNAVNNCQLCSTDVENHEEVFRVQDRYFFSSMKKLHLLDLSEVRIIWKDPAVFLTLENLTSLYLYGCKKLSYIFTPSTARNLSQLANLNIWGCEELEGIILDKDQASSSSNADIVLQTISFPNLTEIKVIGCNNLKSLFPLGSATSLQKLVRLIVRENMKLEQVFEVEDEAQVTTKKEIQFDKLECLSLNQLPCLIDFCPKGYHFLFPGLRILVGTKCPKMTTTFSIDSKQIVHSKTEATEGSVSEPTPDIVHDKDIHWKRGRHVTLPHYIE</sequence>
<dbReference type="Gene3D" id="1.10.8.430">
    <property type="entry name" value="Helical domain of apoptotic protease-activating factors"/>
    <property type="match status" value="1"/>
</dbReference>
<comment type="caution">
    <text evidence="11">The sequence shown here is derived from an EMBL/GenBank/DDBJ whole genome shotgun (WGS) entry which is preliminary data.</text>
</comment>
<feature type="domain" description="Disease resistance protein At4g27190-like leucine-rich repeats" evidence="9">
    <location>
        <begin position="933"/>
        <end position="1047"/>
    </location>
</feature>
<keyword evidence="5" id="KW-0611">Plant defense</keyword>
<accession>A0ABR2S5C6</accession>
<keyword evidence="12" id="KW-1185">Reference proteome</keyword>
<dbReference type="Pfam" id="PF23598">
    <property type="entry name" value="LRR_14"/>
    <property type="match status" value="1"/>
</dbReference>
<evidence type="ECO:0000256" key="6">
    <source>
        <dbReference type="ARBA" id="ARBA00022840"/>
    </source>
</evidence>
<keyword evidence="7" id="KW-0175">Coiled coil</keyword>
<dbReference type="Proteomes" id="UP001396334">
    <property type="component" value="Unassembled WGS sequence"/>
</dbReference>
<gene>
    <name evidence="11" type="ORF">V6N11_054630</name>
</gene>
<dbReference type="PANTHER" id="PTHR33463">
    <property type="entry name" value="NB-ARC DOMAIN-CONTAINING PROTEIN-RELATED"/>
    <property type="match status" value="1"/>
</dbReference>